<dbReference type="Gene3D" id="3.90.1530.30">
    <property type="match status" value="1"/>
</dbReference>
<evidence type="ECO:0000259" key="3">
    <source>
        <dbReference type="SMART" id="SM00470"/>
    </source>
</evidence>
<proteinExistence type="inferred from homology"/>
<evidence type="ECO:0000313" key="4">
    <source>
        <dbReference type="EMBL" id="ACK73882.1"/>
    </source>
</evidence>
<name>B7KM60_GLOC7</name>
<dbReference type="InterPro" id="IPR050336">
    <property type="entry name" value="Chromosome_partition/occlusion"/>
</dbReference>
<dbReference type="EMBL" id="CP001292">
    <property type="protein sequence ID" value="ACK73882.1"/>
    <property type="molecule type" value="Genomic_DNA"/>
</dbReference>
<dbReference type="InterPro" id="IPR041468">
    <property type="entry name" value="HTH_ParB/Spo0J"/>
</dbReference>
<protein>
    <submittedName>
        <fullName evidence="4">ParB-like partition protein</fullName>
    </submittedName>
</protein>
<dbReference type="eggNOG" id="COG1475">
    <property type="taxonomic scope" value="Bacteria"/>
</dbReference>
<dbReference type="HOGENOM" id="CLU_023853_4_1_3"/>
<dbReference type="InterPro" id="IPR036086">
    <property type="entry name" value="ParB/Sulfiredoxin_sf"/>
</dbReference>
<dbReference type="AlphaFoldDB" id="B7KM60"/>
<geneLocation type="plasmid" evidence="4 5">
    <name>pP742401</name>
</geneLocation>
<dbReference type="PANTHER" id="PTHR33375:SF7">
    <property type="entry name" value="CHROMOSOME 2-PARTITIONING PROTEIN PARB-RELATED"/>
    <property type="match status" value="1"/>
</dbReference>
<evidence type="ECO:0000313" key="5">
    <source>
        <dbReference type="Proteomes" id="UP000002384"/>
    </source>
</evidence>
<evidence type="ECO:0000256" key="2">
    <source>
        <dbReference type="ARBA" id="ARBA00023125"/>
    </source>
</evidence>
<feature type="domain" description="ParB-like N-terminal" evidence="3">
    <location>
        <begin position="33"/>
        <end position="124"/>
    </location>
</feature>
<dbReference type="InterPro" id="IPR003115">
    <property type="entry name" value="ParB_N"/>
</dbReference>
<dbReference type="RefSeq" id="WP_012599781.1">
    <property type="nucleotide sequence ID" value="NC_011738.1"/>
</dbReference>
<dbReference type="Pfam" id="PF02195">
    <property type="entry name" value="ParB_N"/>
    <property type="match status" value="1"/>
</dbReference>
<keyword evidence="5" id="KW-1185">Reference proteome</keyword>
<organism evidence="4 5">
    <name type="scientific">Gloeothece citriformis (strain PCC 7424)</name>
    <name type="common">Cyanothece sp. (strain PCC 7424)</name>
    <dbReference type="NCBI Taxonomy" id="65393"/>
    <lineage>
        <taxon>Bacteria</taxon>
        <taxon>Bacillati</taxon>
        <taxon>Cyanobacteriota</taxon>
        <taxon>Cyanophyceae</taxon>
        <taxon>Oscillatoriophycideae</taxon>
        <taxon>Chroococcales</taxon>
        <taxon>Aphanothecaceae</taxon>
        <taxon>Gloeothece</taxon>
        <taxon>Gloeothece citriformis</taxon>
    </lineage>
</organism>
<reference evidence="5" key="1">
    <citation type="journal article" date="2011" name="MBio">
        <title>Novel metabolic attributes of the genus Cyanothece, comprising a group of unicellular nitrogen-fixing Cyanobacteria.</title>
        <authorList>
            <person name="Bandyopadhyay A."/>
            <person name="Elvitigala T."/>
            <person name="Welsh E."/>
            <person name="Stockel J."/>
            <person name="Liberton M."/>
            <person name="Min H."/>
            <person name="Sherman L.A."/>
            <person name="Pakrasi H.B."/>
        </authorList>
    </citation>
    <scope>NUCLEOTIDE SEQUENCE [LARGE SCALE GENOMIC DNA]</scope>
    <source>
        <strain evidence="5">PCC 7424</strain>
        <plasmid evidence="5">pP742401</plasmid>
    </source>
</reference>
<keyword evidence="4" id="KW-0614">Plasmid</keyword>
<dbReference type="SUPFAM" id="SSF110849">
    <property type="entry name" value="ParB/Sulfiredoxin"/>
    <property type="match status" value="1"/>
</dbReference>
<dbReference type="SMART" id="SM00470">
    <property type="entry name" value="ParB"/>
    <property type="match status" value="1"/>
</dbReference>
<dbReference type="InterPro" id="IPR004437">
    <property type="entry name" value="ParB/RepB/Spo0J"/>
</dbReference>
<gene>
    <name evidence="4" type="ordered locus">PCC7424_5824</name>
</gene>
<dbReference type="SUPFAM" id="SSF109709">
    <property type="entry name" value="KorB DNA-binding domain-like"/>
    <property type="match status" value="1"/>
</dbReference>
<dbReference type="CDD" id="cd16393">
    <property type="entry name" value="SPO0J_N"/>
    <property type="match status" value="1"/>
</dbReference>
<dbReference type="KEGG" id="cyc:PCC7424_5824"/>
<dbReference type="OrthoDB" id="9802051at2"/>
<dbReference type="GO" id="GO:0007059">
    <property type="term" value="P:chromosome segregation"/>
    <property type="evidence" value="ECO:0007669"/>
    <property type="project" value="TreeGrafter"/>
</dbReference>
<dbReference type="Proteomes" id="UP000002384">
    <property type="component" value="Plasmid pP742401"/>
</dbReference>
<dbReference type="NCBIfam" id="TIGR00180">
    <property type="entry name" value="parB_part"/>
    <property type="match status" value="1"/>
</dbReference>
<dbReference type="Pfam" id="PF17762">
    <property type="entry name" value="HTH_ParB"/>
    <property type="match status" value="1"/>
</dbReference>
<dbReference type="PANTHER" id="PTHR33375">
    <property type="entry name" value="CHROMOSOME-PARTITIONING PROTEIN PARB-RELATED"/>
    <property type="match status" value="1"/>
</dbReference>
<comment type="similarity">
    <text evidence="1">Belongs to the ParB family.</text>
</comment>
<dbReference type="GO" id="GO:0005694">
    <property type="term" value="C:chromosome"/>
    <property type="evidence" value="ECO:0007669"/>
    <property type="project" value="TreeGrafter"/>
</dbReference>
<dbReference type="GO" id="GO:0003677">
    <property type="term" value="F:DNA binding"/>
    <property type="evidence" value="ECO:0007669"/>
    <property type="project" value="UniProtKB-KW"/>
</dbReference>
<sequence>MGHSKDLPIEIPTLGGVDALLGLGKPSSSDPPQTLPISDICLPQKGQPRHYFDPESLQDLIESVRQHGILQPLLVRPLEQGRYELVAGERRYRAASAVGLEKVPVYIKEMTAQEAWQLALVENLQRDGLNPIEETEGILKLLELRLDLPQKQVVSLLYRMQHEFKKSEVTQNVLGNPTGEMIEQMFNEVGRLTWQSFVTSRLPLLNLPEDILDVLRRGEIEYTKAKAIAKISDDEQRKLLLDEALVNSLSLNQIKEKVLLLEKTPTSQLNINKPKQYIKSLSSRLAQSNLWQADPQKWDLIKQKLQEIDDLL</sequence>
<accession>B7KM60</accession>
<evidence type="ECO:0000256" key="1">
    <source>
        <dbReference type="ARBA" id="ARBA00006295"/>
    </source>
</evidence>
<dbReference type="FunFam" id="3.90.1530.30:FF:000001">
    <property type="entry name" value="Chromosome partitioning protein ParB"/>
    <property type="match status" value="1"/>
</dbReference>
<keyword evidence="2" id="KW-0238">DNA-binding</keyword>
<dbReference type="Gene3D" id="1.10.10.2830">
    <property type="match status" value="1"/>
</dbReference>